<dbReference type="Proteomes" id="UP000095287">
    <property type="component" value="Unplaced"/>
</dbReference>
<protein>
    <submittedName>
        <fullName evidence="2">Uncharacterized protein</fullName>
    </submittedName>
</protein>
<accession>A0A1I7Z5U9</accession>
<organism evidence="1 2">
    <name type="scientific">Steinernema glaseri</name>
    <dbReference type="NCBI Taxonomy" id="37863"/>
    <lineage>
        <taxon>Eukaryota</taxon>
        <taxon>Metazoa</taxon>
        <taxon>Ecdysozoa</taxon>
        <taxon>Nematoda</taxon>
        <taxon>Chromadorea</taxon>
        <taxon>Rhabditida</taxon>
        <taxon>Tylenchina</taxon>
        <taxon>Panagrolaimomorpha</taxon>
        <taxon>Strongyloidoidea</taxon>
        <taxon>Steinernematidae</taxon>
        <taxon>Steinernema</taxon>
    </lineage>
</organism>
<proteinExistence type="predicted"/>
<keyword evidence="1" id="KW-1185">Reference proteome</keyword>
<name>A0A1I7Z5U9_9BILA</name>
<dbReference type="WBParaSite" id="L893_g22890.t1">
    <property type="protein sequence ID" value="L893_g22890.t1"/>
    <property type="gene ID" value="L893_g22890"/>
</dbReference>
<evidence type="ECO:0000313" key="2">
    <source>
        <dbReference type="WBParaSite" id="L893_g22890.t1"/>
    </source>
</evidence>
<reference evidence="2" key="1">
    <citation type="submission" date="2016-11" db="UniProtKB">
        <authorList>
            <consortium name="WormBaseParasite"/>
        </authorList>
    </citation>
    <scope>IDENTIFICATION</scope>
</reference>
<sequence length="105" mass="12180">MPYALLILEDYVLCYTFHRQSVFKPVIESELYDNKNKLLGQGSVRWQVTSIYVLTNIPIGFTFEQRRRTENKSFVEGHSSPNHETVSFELFDLPKYAMVSTGVGR</sequence>
<evidence type="ECO:0000313" key="1">
    <source>
        <dbReference type="Proteomes" id="UP000095287"/>
    </source>
</evidence>
<dbReference type="AlphaFoldDB" id="A0A1I7Z5U9"/>